<dbReference type="EMBL" id="WHUW01000106">
    <property type="protein sequence ID" value="KAF8424237.1"/>
    <property type="molecule type" value="Genomic_DNA"/>
</dbReference>
<organism evidence="1 2">
    <name type="scientific">Boletus edulis BED1</name>
    <dbReference type="NCBI Taxonomy" id="1328754"/>
    <lineage>
        <taxon>Eukaryota</taxon>
        <taxon>Fungi</taxon>
        <taxon>Dikarya</taxon>
        <taxon>Basidiomycota</taxon>
        <taxon>Agaricomycotina</taxon>
        <taxon>Agaricomycetes</taxon>
        <taxon>Agaricomycetidae</taxon>
        <taxon>Boletales</taxon>
        <taxon>Boletineae</taxon>
        <taxon>Boletaceae</taxon>
        <taxon>Boletoideae</taxon>
        <taxon>Boletus</taxon>
    </lineage>
</organism>
<sequence length="216" mass="24404">MVWCYGTPMRWKPCMNPGPDGFPKRTLLSSAIPRSLQHRLTEQANVSVAAHLLAWRKRLVLSVEVGNGVTSSARSTSEVGHHHHCREQPMGVHLQHASWRESFIYALRRVFAKRAKRCISHRYYSCTRSGVRVGVLAAAQGNRAGVHEQYCVMTLPDQVVSAEEPIVRVTKFPPRVNVSKSCGGGRIASKFNPSRNEITPFTTLKRYHRVMKLRHP</sequence>
<proteinExistence type="predicted"/>
<dbReference type="AlphaFoldDB" id="A0AAD4BE58"/>
<reference evidence="1" key="2">
    <citation type="journal article" date="2020" name="Nat. Commun.">
        <title>Large-scale genome sequencing of mycorrhizal fungi provides insights into the early evolution of symbiotic traits.</title>
        <authorList>
            <person name="Miyauchi S."/>
            <person name="Kiss E."/>
            <person name="Kuo A."/>
            <person name="Drula E."/>
            <person name="Kohler A."/>
            <person name="Sanchez-Garcia M."/>
            <person name="Morin E."/>
            <person name="Andreopoulos B."/>
            <person name="Barry K.W."/>
            <person name="Bonito G."/>
            <person name="Buee M."/>
            <person name="Carver A."/>
            <person name="Chen C."/>
            <person name="Cichocki N."/>
            <person name="Clum A."/>
            <person name="Culley D."/>
            <person name="Crous P.W."/>
            <person name="Fauchery L."/>
            <person name="Girlanda M."/>
            <person name="Hayes R.D."/>
            <person name="Keri Z."/>
            <person name="LaButti K."/>
            <person name="Lipzen A."/>
            <person name="Lombard V."/>
            <person name="Magnuson J."/>
            <person name="Maillard F."/>
            <person name="Murat C."/>
            <person name="Nolan M."/>
            <person name="Ohm R.A."/>
            <person name="Pangilinan J."/>
            <person name="Pereira M.F."/>
            <person name="Perotto S."/>
            <person name="Peter M."/>
            <person name="Pfister S."/>
            <person name="Riley R."/>
            <person name="Sitrit Y."/>
            <person name="Stielow J.B."/>
            <person name="Szollosi G."/>
            <person name="Zifcakova L."/>
            <person name="Stursova M."/>
            <person name="Spatafora J.W."/>
            <person name="Tedersoo L."/>
            <person name="Vaario L.M."/>
            <person name="Yamada A."/>
            <person name="Yan M."/>
            <person name="Wang P."/>
            <person name="Xu J."/>
            <person name="Bruns T."/>
            <person name="Baldrian P."/>
            <person name="Vilgalys R."/>
            <person name="Dunand C."/>
            <person name="Henrissat B."/>
            <person name="Grigoriev I.V."/>
            <person name="Hibbett D."/>
            <person name="Nagy L.G."/>
            <person name="Martin F.M."/>
        </authorList>
    </citation>
    <scope>NUCLEOTIDE SEQUENCE</scope>
    <source>
        <strain evidence="1">BED1</strain>
    </source>
</reference>
<dbReference type="Proteomes" id="UP001194468">
    <property type="component" value="Unassembled WGS sequence"/>
</dbReference>
<accession>A0AAD4BE58</accession>
<keyword evidence="2" id="KW-1185">Reference proteome</keyword>
<protein>
    <submittedName>
        <fullName evidence="1">Uncharacterized protein</fullName>
    </submittedName>
</protein>
<evidence type="ECO:0000313" key="1">
    <source>
        <dbReference type="EMBL" id="KAF8424237.1"/>
    </source>
</evidence>
<name>A0AAD4BE58_BOLED</name>
<gene>
    <name evidence="1" type="ORF">L210DRAFT_3568417</name>
</gene>
<evidence type="ECO:0000313" key="2">
    <source>
        <dbReference type="Proteomes" id="UP001194468"/>
    </source>
</evidence>
<reference evidence="1" key="1">
    <citation type="submission" date="2019-10" db="EMBL/GenBank/DDBJ databases">
        <authorList>
            <consortium name="DOE Joint Genome Institute"/>
            <person name="Kuo A."/>
            <person name="Miyauchi S."/>
            <person name="Kiss E."/>
            <person name="Drula E."/>
            <person name="Kohler A."/>
            <person name="Sanchez-Garcia M."/>
            <person name="Andreopoulos B."/>
            <person name="Barry K.W."/>
            <person name="Bonito G."/>
            <person name="Buee M."/>
            <person name="Carver A."/>
            <person name="Chen C."/>
            <person name="Cichocki N."/>
            <person name="Clum A."/>
            <person name="Culley D."/>
            <person name="Crous P.W."/>
            <person name="Fauchery L."/>
            <person name="Girlanda M."/>
            <person name="Hayes R."/>
            <person name="Keri Z."/>
            <person name="LaButti K."/>
            <person name="Lipzen A."/>
            <person name="Lombard V."/>
            <person name="Magnuson J."/>
            <person name="Maillard F."/>
            <person name="Morin E."/>
            <person name="Murat C."/>
            <person name="Nolan M."/>
            <person name="Ohm R."/>
            <person name="Pangilinan J."/>
            <person name="Pereira M."/>
            <person name="Perotto S."/>
            <person name="Peter M."/>
            <person name="Riley R."/>
            <person name="Sitrit Y."/>
            <person name="Stielow B."/>
            <person name="Szollosi G."/>
            <person name="Zifcakova L."/>
            <person name="Stursova M."/>
            <person name="Spatafora J.W."/>
            <person name="Tedersoo L."/>
            <person name="Vaario L.-M."/>
            <person name="Yamada A."/>
            <person name="Yan M."/>
            <person name="Wang P."/>
            <person name="Xu J."/>
            <person name="Bruns T."/>
            <person name="Baldrian P."/>
            <person name="Vilgalys R."/>
            <person name="Henrissat B."/>
            <person name="Grigoriev I.V."/>
            <person name="Hibbett D."/>
            <person name="Nagy L.G."/>
            <person name="Martin F.M."/>
        </authorList>
    </citation>
    <scope>NUCLEOTIDE SEQUENCE</scope>
    <source>
        <strain evidence="1">BED1</strain>
    </source>
</reference>
<comment type="caution">
    <text evidence="1">The sequence shown here is derived from an EMBL/GenBank/DDBJ whole genome shotgun (WGS) entry which is preliminary data.</text>
</comment>